<accession>A0ABX9IJ03</accession>
<protein>
    <recommendedName>
        <fullName evidence="3">T9SS C-terminal target domain-containing protein</fullName>
    </recommendedName>
</protein>
<keyword evidence="2" id="KW-1185">Reference proteome</keyword>
<organism evidence="1 2">
    <name type="scientific">Chryseobacterium rhizosphaerae</name>
    <dbReference type="NCBI Taxonomy" id="395937"/>
    <lineage>
        <taxon>Bacteria</taxon>
        <taxon>Pseudomonadati</taxon>
        <taxon>Bacteroidota</taxon>
        <taxon>Flavobacteriia</taxon>
        <taxon>Flavobacteriales</taxon>
        <taxon>Weeksellaceae</taxon>
        <taxon>Chryseobacterium group</taxon>
        <taxon>Chryseobacterium</taxon>
    </lineage>
</organism>
<name>A0ABX9IJ03_9FLAO</name>
<comment type="caution">
    <text evidence="1">The sequence shown here is derived from an EMBL/GenBank/DDBJ whole genome shotgun (WGS) entry which is preliminary data.</text>
</comment>
<dbReference type="Proteomes" id="UP000256491">
    <property type="component" value="Unassembled WGS sequence"/>
</dbReference>
<dbReference type="EMBL" id="QNUF01000014">
    <property type="protein sequence ID" value="REC74685.1"/>
    <property type="molecule type" value="Genomic_DNA"/>
</dbReference>
<dbReference type="RefSeq" id="WP_115918910.1">
    <property type="nucleotide sequence ID" value="NZ_BJYH01000003.1"/>
</dbReference>
<proteinExistence type="predicted"/>
<gene>
    <name evidence="1" type="ORF">DRF57_13095</name>
</gene>
<evidence type="ECO:0000313" key="1">
    <source>
        <dbReference type="EMBL" id="REC74685.1"/>
    </source>
</evidence>
<evidence type="ECO:0000313" key="2">
    <source>
        <dbReference type="Proteomes" id="UP000256491"/>
    </source>
</evidence>
<evidence type="ECO:0008006" key="3">
    <source>
        <dbReference type="Google" id="ProtNLM"/>
    </source>
</evidence>
<reference evidence="1 2" key="1">
    <citation type="journal article" date="2010" name="Syst. Appl. Microbiol.">
        <title>Four new species of Chryseobacterium from the rhizosphere of coastal sand dune plants, Chryseobacterium elymi sp. nov., Chryseobacterium hagamense sp. nov., Chryseobacterium lathyri sp. nov. and Chryseobacterium rhizosphaerae sp. nov.</title>
        <authorList>
            <person name="Cho S.H."/>
            <person name="Lee K.S."/>
            <person name="Shin D.S."/>
            <person name="Han J.H."/>
            <person name="Park K.S."/>
            <person name="Lee C.H."/>
            <person name="Park K.H."/>
            <person name="Kim S.B."/>
        </authorList>
    </citation>
    <scope>NUCLEOTIDE SEQUENCE [LARGE SCALE GENOMIC DNA]</scope>
    <source>
        <strain evidence="1 2">KCTC 22548</strain>
    </source>
</reference>
<sequence>MMKDRSVIHVVVQKLTIIILSIFSAVELYGQVGINTPEPHASAALDVTAKNKGFLPPRITLTGVQDTLTIANPAVGLLIYNTVTSGTGVNAVIPGYHYWNGSRWALLGASTNTWGTLGNSGTSPETNFIGTNDNQDLILKRGGVIAGRLSGVGIYNTSFGVGSYKGNVGLIGRWNTAIGYESLKGEDGNMKAHDNTAVGSFSLTSNTVGEANTAVGFEALKWNTSGKWNIGVGYRSLGGNKTGSHNIAIGTDVMANNPKGLENTALGFLSLANQTSGNQNVALGAYSGIGWFTGDNNVIVGNKAGLNQVSGSNNIVLGSNTELKDISGSNQLNIGNSVYGTNINAGVNTYANIGINAAAPGNSLEVKSAEPNTSGVRLTNLKGATQLGTNAQGDIIDIQTSVKTIAADYSIAESDEIILVDTSSVEVTLTLPSSSQKGRKIVIKKMDNSPNKILIQSASQIDKQTNISVSLPFSAVTLLDDGSSYWIIGT</sequence>